<evidence type="ECO:0000313" key="4">
    <source>
        <dbReference type="Proteomes" id="UP000285569"/>
    </source>
</evidence>
<keyword evidence="2" id="KW-0472">Membrane</keyword>
<keyword evidence="4" id="KW-1185">Reference proteome</keyword>
<feature type="transmembrane region" description="Helical" evidence="2">
    <location>
        <begin position="191"/>
        <end position="211"/>
    </location>
</feature>
<protein>
    <recommendedName>
        <fullName evidence="5">Cobalt transporter</fullName>
    </recommendedName>
</protein>
<evidence type="ECO:0000313" key="3">
    <source>
        <dbReference type="EMBL" id="RHX78646.1"/>
    </source>
</evidence>
<accession>A0ABX9M053</accession>
<proteinExistence type="predicted"/>
<reference evidence="3 4" key="2">
    <citation type="journal article" date="2020" name="Int. J. Syst. Evol. Microbiol.">
        <title>Leptospira yasudae sp. nov. and Leptospira stimsonii sp. nov., two new species of the pathogenic group isolated from environmental sources.</title>
        <authorList>
            <person name="Casanovas-Massana A."/>
            <person name="Hamond C."/>
            <person name="Santos L.A."/>
            <person name="de Oliveira D."/>
            <person name="Hacker K.P."/>
            <person name="Balassiano I."/>
            <person name="Costa F."/>
            <person name="Medeiros M.A."/>
            <person name="Reis M.G."/>
            <person name="Ko A.I."/>
            <person name="Wunder E.A."/>
        </authorList>
    </citation>
    <scope>NUCLEOTIDE SEQUENCE [LARGE SCALE GENOMIC DNA]</scope>
    <source>
        <strain evidence="3 4">B21</strain>
    </source>
</reference>
<feature type="transmembrane region" description="Helical" evidence="2">
    <location>
        <begin position="231"/>
        <end position="250"/>
    </location>
</feature>
<feature type="transmembrane region" description="Helical" evidence="2">
    <location>
        <begin position="124"/>
        <end position="144"/>
    </location>
</feature>
<keyword evidence="2" id="KW-0812">Transmembrane</keyword>
<dbReference type="RefSeq" id="WP_118957091.1">
    <property type="nucleotide sequence ID" value="NZ_QHCR01000007.1"/>
</dbReference>
<dbReference type="InterPro" id="IPR012666">
    <property type="entry name" value="CbtA_put"/>
</dbReference>
<keyword evidence="2" id="KW-1133">Transmembrane helix</keyword>
<dbReference type="Pfam" id="PF09490">
    <property type="entry name" value="CbtA"/>
    <property type="match status" value="1"/>
</dbReference>
<evidence type="ECO:0000256" key="2">
    <source>
        <dbReference type="SAM" id="Phobius"/>
    </source>
</evidence>
<dbReference type="Proteomes" id="UP000285569">
    <property type="component" value="Unassembled WGS sequence"/>
</dbReference>
<reference evidence="4" key="1">
    <citation type="submission" date="2018-05" db="EMBL/GenBank/DDBJ databases">
        <title>Leptospira yasudae sp. nov. and Leptospira stimsonii sp. nov., two pathogenic species of the genus Leptospira isolated from environmental sources.</title>
        <authorList>
            <person name="Casanovas-Massana A."/>
            <person name="Hamond C."/>
            <person name="Santos L.A."/>
            <person name="Hacker K.P."/>
            <person name="Balassiano I."/>
            <person name="Medeiros M.A."/>
            <person name="Reis M.G."/>
            <person name="Ko A.I."/>
            <person name="Wunder E.A."/>
        </authorList>
    </citation>
    <scope>NUCLEOTIDE SEQUENCE [LARGE SCALE GENOMIC DNA]</scope>
    <source>
        <strain evidence="4">B21</strain>
    </source>
</reference>
<feature type="transmembrane region" description="Helical" evidence="2">
    <location>
        <begin position="15"/>
        <end position="36"/>
    </location>
</feature>
<evidence type="ECO:0000256" key="1">
    <source>
        <dbReference type="SAM" id="MobiDB-lite"/>
    </source>
</evidence>
<name>A0ABX9M053_9LEPT</name>
<feature type="region of interest" description="Disordered" evidence="1">
    <location>
        <begin position="47"/>
        <end position="77"/>
    </location>
</feature>
<comment type="caution">
    <text evidence="3">The sequence shown here is derived from an EMBL/GenBank/DDBJ whole genome shotgun (WGS) entry which is preliminary data.</text>
</comment>
<sequence length="269" mass="29683">MKGILLQRLVLGSKAGLIAGLTYGILLQFLIGPLILKAEAFETKTETTSAHSHSHGTGVKAHHHQETTVSEGDSSAPSGKRFLWTWIGCLLLGLAFGILATLAHSILEFRNILSSEFFATSWKPSLLIAFAGFLIFFGIPSLGLPPQLPGVIGSEEDFEFRQFWWLQSVGLSSIGLILSLYLQIRFPKERSIALLLCVLLWILLFGFLFWIPGVPPHSTETPVPSSLRVVFVFNSILANLVFWSVIGFLVTRFLRTKQNVFVSAETGRA</sequence>
<organism evidence="3 4">
    <name type="scientific">Leptospira yasudae</name>
    <dbReference type="NCBI Taxonomy" id="2202201"/>
    <lineage>
        <taxon>Bacteria</taxon>
        <taxon>Pseudomonadati</taxon>
        <taxon>Spirochaetota</taxon>
        <taxon>Spirochaetia</taxon>
        <taxon>Leptospirales</taxon>
        <taxon>Leptospiraceae</taxon>
        <taxon>Leptospira</taxon>
    </lineage>
</organism>
<feature type="transmembrane region" description="Helical" evidence="2">
    <location>
        <begin position="83"/>
        <end position="103"/>
    </location>
</feature>
<dbReference type="EMBL" id="QHCR01000007">
    <property type="protein sequence ID" value="RHX78646.1"/>
    <property type="molecule type" value="Genomic_DNA"/>
</dbReference>
<feature type="transmembrane region" description="Helical" evidence="2">
    <location>
        <begin position="164"/>
        <end position="184"/>
    </location>
</feature>
<gene>
    <name evidence="3" type="ORF">DLM77_16305</name>
</gene>
<evidence type="ECO:0008006" key="5">
    <source>
        <dbReference type="Google" id="ProtNLM"/>
    </source>
</evidence>
<feature type="compositionally biased region" description="Polar residues" evidence="1">
    <location>
        <begin position="67"/>
        <end position="77"/>
    </location>
</feature>